<evidence type="ECO:0000313" key="7">
    <source>
        <dbReference type="Proteomes" id="UP000242180"/>
    </source>
</evidence>
<dbReference type="InterPro" id="IPR050335">
    <property type="entry name" value="ERT1_acuK_gluconeogen_tf"/>
</dbReference>
<feature type="compositionally biased region" description="Basic residues" evidence="3">
    <location>
        <begin position="78"/>
        <end position="88"/>
    </location>
</feature>
<evidence type="ECO:0000256" key="1">
    <source>
        <dbReference type="ARBA" id="ARBA00022723"/>
    </source>
</evidence>
<feature type="compositionally biased region" description="Low complexity" evidence="3">
    <location>
        <begin position="427"/>
        <end position="438"/>
    </location>
</feature>
<dbReference type="InParanoid" id="A0A1X2H0E4"/>
<feature type="region of interest" description="Disordered" evidence="3">
    <location>
        <begin position="352"/>
        <end position="413"/>
    </location>
</feature>
<organism evidence="6 7">
    <name type="scientific">Syncephalastrum racemosum</name>
    <name type="common">Filamentous fungus</name>
    <dbReference type="NCBI Taxonomy" id="13706"/>
    <lineage>
        <taxon>Eukaryota</taxon>
        <taxon>Fungi</taxon>
        <taxon>Fungi incertae sedis</taxon>
        <taxon>Mucoromycota</taxon>
        <taxon>Mucoromycotina</taxon>
        <taxon>Mucoromycetes</taxon>
        <taxon>Mucorales</taxon>
        <taxon>Syncephalastraceae</taxon>
        <taxon>Syncephalastrum</taxon>
    </lineage>
</organism>
<feature type="domain" description="PAS" evidence="5">
    <location>
        <begin position="158"/>
        <end position="201"/>
    </location>
</feature>
<dbReference type="CDD" id="cd00130">
    <property type="entry name" value="PAS"/>
    <property type="match status" value="1"/>
</dbReference>
<name>A0A1X2H0E4_SYNRA</name>
<dbReference type="SMART" id="SM00066">
    <property type="entry name" value="GAL4"/>
    <property type="match status" value="1"/>
</dbReference>
<evidence type="ECO:0000256" key="2">
    <source>
        <dbReference type="ARBA" id="ARBA00023242"/>
    </source>
</evidence>
<feature type="compositionally biased region" description="Polar residues" evidence="3">
    <location>
        <begin position="448"/>
        <end position="462"/>
    </location>
</feature>
<dbReference type="Gene3D" id="4.10.240.10">
    <property type="entry name" value="Zn(2)-C6 fungal-type DNA-binding domain"/>
    <property type="match status" value="1"/>
</dbReference>
<accession>A0A1X2H0E4</accession>
<dbReference type="OMA" id="ARIHRCL"/>
<dbReference type="InterPro" id="IPR036864">
    <property type="entry name" value="Zn2-C6_fun-type_DNA-bd_sf"/>
</dbReference>
<dbReference type="AlphaFoldDB" id="A0A1X2H0E4"/>
<comment type="caution">
    <text evidence="6">The sequence shown here is derived from an EMBL/GenBank/DDBJ whole genome shotgun (WGS) entry which is preliminary data.</text>
</comment>
<evidence type="ECO:0000256" key="3">
    <source>
        <dbReference type="SAM" id="MobiDB-lite"/>
    </source>
</evidence>
<dbReference type="Proteomes" id="UP000242180">
    <property type="component" value="Unassembled WGS sequence"/>
</dbReference>
<evidence type="ECO:0000313" key="6">
    <source>
        <dbReference type="EMBL" id="ORY90539.1"/>
    </source>
</evidence>
<dbReference type="InterPro" id="IPR035965">
    <property type="entry name" value="PAS-like_dom_sf"/>
</dbReference>
<dbReference type="OrthoDB" id="1555531at2759"/>
<reference evidence="6 7" key="1">
    <citation type="submission" date="2016-07" db="EMBL/GenBank/DDBJ databases">
        <title>Pervasive Adenine N6-methylation of Active Genes in Fungi.</title>
        <authorList>
            <consortium name="DOE Joint Genome Institute"/>
            <person name="Mondo S.J."/>
            <person name="Dannebaum R.O."/>
            <person name="Kuo R.C."/>
            <person name="Labutti K."/>
            <person name="Haridas S."/>
            <person name="Kuo A."/>
            <person name="Salamov A."/>
            <person name="Ahrendt S.R."/>
            <person name="Lipzen A."/>
            <person name="Sullivan W."/>
            <person name="Andreopoulos W.B."/>
            <person name="Clum A."/>
            <person name="Lindquist E."/>
            <person name="Daum C."/>
            <person name="Ramamoorthy G.K."/>
            <person name="Gryganskyi A."/>
            <person name="Culley D."/>
            <person name="Magnuson J.K."/>
            <person name="James T.Y."/>
            <person name="O'Malley M.A."/>
            <person name="Stajich J.E."/>
            <person name="Spatafora J.W."/>
            <person name="Visel A."/>
            <person name="Grigoriev I.V."/>
        </authorList>
    </citation>
    <scope>NUCLEOTIDE SEQUENCE [LARGE SCALE GENOMIC DNA]</scope>
    <source>
        <strain evidence="6 7">NRRL 2496</strain>
    </source>
</reference>
<dbReference type="PROSITE" id="PS50112">
    <property type="entry name" value="PAS"/>
    <property type="match status" value="1"/>
</dbReference>
<dbReference type="SUPFAM" id="SSF57701">
    <property type="entry name" value="Zn2/Cys6 DNA-binding domain"/>
    <property type="match status" value="1"/>
</dbReference>
<gene>
    <name evidence="6" type="ORF">BCR43DRAFT_528166</name>
</gene>
<dbReference type="GO" id="GO:0008270">
    <property type="term" value="F:zinc ion binding"/>
    <property type="evidence" value="ECO:0007669"/>
    <property type="project" value="InterPro"/>
</dbReference>
<evidence type="ECO:0000259" key="4">
    <source>
        <dbReference type="PROSITE" id="PS50048"/>
    </source>
</evidence>
<evidence type="ECO:0000259" key="5">
    <source>
        <dbReference type="PROSITE" id="PS50112"/>
    </source>
</evidence>
<feature type="region of interest" description="Disordered" evidence="3">
    <location>
        <begin position="427"/>
        <end position="462"/>
    </location>
</feature>
<protein>
    <recommendedName>
        <fullName evidence="8">Zn(2)-C6 fungal-type domain-containing protein</fullName>
    </recommendedName>
</protein>
<dbReference type="Gene3D" id="3.30.450.20">
    <property type="entry name" value="PAS domain"/>
    <property type="match status" value="1"/>
</dbReference>
<feature type="domain" description="Zn(2)-C6 fungal-type" evidence="4">
    <location>
        <begin position="44"/>
        <end position="75"/>
    </location>
</feature>
<dbReference type="InterPro" id="IPR001138">
    <property type="entry name" value="Zn2Cys6_DnaBD"/>
</dbReference>
<feature type="region of interest" description="Disordered" evidence="3">
    <location>
        <begin position="1"/>
        <end position="41"/>
    </location>
</feature>
<dbReference type="SUPFAM" id="SSF55785">
    <property type="entry name" value="PYP-like sensor domain (PAS domain)"/>
    <property type="match status" value="1"/>
</dbReference>
<dbReference type="PANTHER" id="PTHR47659">
    <property type="entry name" value="ZN(II)2CYS6 TRANSCRIPTION FACTOR (EUROFUNG)-RELATED"/>
    <property type="match status" value="1"/>
</dbReference>
<proteinExistence type="predicted"/>
<dbReference type="STRING" id="13706.A0A1X2H0E4"/>
<keyword evidence="7" id="KW-1185">Reference proteome</keyword>
<dbReference type="PROSITE" id="PS50048">
    <property type="entry name" value="ZN2_CY6_FUNGAL_2"/>
    <property type="match status" value="1"/>
</dbReference>
<feature type="region of interest" description="Disordered" evidence="3">
    <location>
        <begin position="75"/>
        <end position="111"/>
    </location>
</feature>
<dbReference type="GO" id="GO:0000981">
    <property type="term" value="F:DNA-binding transcription factor activity, RNA polymerase II-specific"/>
    <property type="evidence" value="ECO:0007669"/>
    <property type="project" value="InterPro"/>
</dbReference>
<dbReference type="InterPro" id="IPR000014">
    <property type="entry name" value="PAS"/>
</dbReference>
<dbReference type="CDD" id="cd00067">
    <property type="entry name" value="GAL4"/>
    <property type="match status" value="1"/>
</dbReference>
<evidence type="ECO:0008006" key="8">
    <source>
        <dbReference type="Google" id="ProtNLM"/>
    </source>
</evidence>
<feature type="compositionally biased region" description="Low complexity" evidence="3">
    <location>
        <begin position="404"/>
        <end position="413"/>
    </location>
</feature>
<dbReference type="PANTHER" id="PTHR47659:SF4">
    <property type="entry name" value="ZN(II)2CYS6 TRANSCRIPTION FACTOR (EUROFUNG)"/>
    <property type="match status" value="1"/>
</dbReference>
<keyword evidence="2" id="KW-0539">Nucleus</keyword>
<keyword evidence="1" id="KW-0479">Metal-binding</keyword>
<sequence length="556" mass="59688">MNFAAPSRSFALPSPTSPSIPRADPPSSSILPKKRPTKSHVPAACSNCQKAHLACDVSRPCNRCVQSGREDTCVDVQHKKRGRPKRQAISKPSSNDSHDHRHDQLQPPQRHVHSVILAPGVISSSFLMTRPPGRTDKGPSPRKMLTFFLSMDVCCARVSDETLDILGRYPQEFAHRSLYDFVPPEDSEKLARVHRCLLDSANSCLFTGKRVPLPATQRTTAECFSSTCPSSLLSIANGSQTIKETLAFKTSGGTHMRLEGRFYLGGGLGADLFVPSSLSNLYIVCIATVAEPDDPCASPNTQSPFASLLQADTMTPETSNLLNSMLVADSAATSSTPAATAAVAAPVPSLTPPILLQDPNQLQHTPSPQYSPPSPGPLFVDDPEPPSVSPTDKSASPMRLVNPTSSPSSSTASASSVSTACVVSHSSDATSTSPAASSLGRPVVATPRVTSTPPTTMLDTPSFIKDTQISNSLHQQNRWTHPAEVYYQRMTSSQLNAEASAFANRTMYWSPSHAMNSALRASHADPSALNPVAAHQRIPNHPARRSCPYEPFRRRC</sequence>
<dbReference type="EMBL" id="MCGN01000012">
    <property type="protein sequence ID" value="ORY90539.1"/>
    <property type="molecule type" value="Genomic_DNA"/>
</dbReference>